<sequence length="377" mass="41772">MEINLTIKKQQKQQLLKNNDSDILILVLIKMKIAFAFCSFKNGASPRQINQAIQQKVQKLNIEAQYFQLSDGGENTAASLSNKSSSFKGWDALQRPIEYNIAFINDIPIIEMAQTVGIEKLSKDELNPFVTTSYGFGEATKQFLSYSDIYLTVGGSATVDFGFGFLKGLGCIFLDQNDNEVYFNVVKDIIQIQKIIIPDNHPNITVLCDVKNMLTGETGAVRVFGPQKGLQSSDFEIFDKISTHVKMIINKEEQQGDGAAGGIVYVLRNLFNAKIVSGAEFVLEAQNFEDKTQGYDILFTGEGQLDSQSSFGKACQVVCQKFQGKKIGIFGQIKTNVDFLDAIFSCQKGIKSLDEALKTCSEDVSDVVYNIINVLLM</sequence>
<keyword evidence="3 4" id="KW-0418">Kinase</keyword>
<dbReference type="EMBL" id="AUWU02000001">
    <property type="protein sequence ID" value="KAH0576944.1"/>
    <property type="molecule type" value="Genomic_DNA"/>
</dbReference>
<dbReference type="GeneID" id="94294313"/>
<dbReference type="Proteomes" id="UP000018208">
    <property type="component" value="Unassembled WGS sequence"/>
</dbReference>
<dbReference type="GO" id="GO:0031388">
    <property type="term" value="P:organic acid phosphorylation"/>
    <property type="evidence" value="ECO:0007669"/>
    <property type="project" value="InterPro"/>
</dbReference>
<accession>A0A9P8LYJ3</accession>
<organism evidence="4 5">
    <name type="scientific">Spironucleus salmonicida</name>
    <dbReference type="NCBI Taxonomy" id="348837"/>
    <lineage>
        <taxon>Eukaryota</taxon>
        <taxon>Metamonada</taxon>
        <taxon>Diplomonadida</taxon>
        <taxon>Hexamitidae</taxon>
        <taxon>Hexamitinae</taxon>
        <taxon>Spironucleus</taxon>
    </lineage>
</organism>
<evidence type="ECO:0000313" key="4">
    <source>
        <dbReference type="EMBL" id="KAH0576944.1"/>
    </source>
</evidence>
<dbReference type="InterPro" id="IPR018197">
    <property type="entry name" value="Glycerate_kinase_RE-like"/>
</dbReference>
<dbReference type="GO" id="GO:0008887">
    <property type="term" value="F:glycerate kinase activity"/>
    <property type="evidence" value="ECO:0007669"/>
    <property type="project" value="InterPro"/>
</dbReference>
<comment type="similarity">
    <text evidence="1">Belongs to the glycerate kinase type-1 family.</text>
</comment>
<evidence type="ECO:0000256" key="3">
    <source>
        <dbReference type="ARBA" id="ARBA00022777"/>
    </source>
</evidence>
<reference evidence="4 5" key="1">
    <citation type="journal article" date="2014" name="PLoS Genet.">
        <title>The Genome of Spironucleus salmonicida Highlights a Fish Pathogen Adapted to Fluctuating Environments.</title>
        <authorList>
            <person name="Xu F."/>
            <person name="Jerlstrom-Hultqvist J."/>
            <person name="Einarsson E."/>
            <person name="Astvaldsson A."/>
            <person name="Svard S.G."/>
            <person name="Andersson J.O."/>
        </authorList>
    </citation>
    <scope>NUCLEOTIDE SEQUENCE [LARGE SCALE GENOMIC DNA]</scope>
    <source>
        <strain evidence="4 5">ATCC 50377</strain>
    </source>
</reference>
<comment type="caution">
    <text evidence="4">The sequence shown here is derived from an EMBL/GenBank/DDBJ whole genome shotgun (WGS) entry which is preliminary data.</text>
</comment>
<protein>
    <submittedName>
        <fullName evidence="4">Glycerate kinase</fullName>
    </submittedName>
</protein>
<dbReference type="Gene3D" id="3.90.1510.10">
    <property type="entry name" value="Glycerate kinase, domain 2"/>
    <property type="match status" value="1"/>
</dbReference>
<dbReference type="InterPro" id="IPR036129">
    <property type="entry name" value="Glycerate_kinase_sf"/>
</dbReference>
<evidence type="ECO:0000313" key="5">
    <source>
        <dbReference type="Proteomes" id="UP000018208"/>
    </source>
</evidence>
<dbReference type="Gene3D" id="3.40.50.10350">
    <property type="entry name" value="Glycerate kinase, domain 1"/>
    <property type="match status" value="1"/>
</dbReference>
<dbReference type="AlphaFoldDB" id="A0A9P8LYJ3"/>
<dbReference type="RefSeq" id="XP_067767717.1">
    <property type="nucleotide sequence ID" value="XM_067904235.1"/>
</dbReference>
<keyword evidence="5" id="KW-1185">Reference proteome</keyword>
<proteinExistence type="inferred from homology"/>
<keyword evidence="2" id="KW-0808">Transferase</keyword>
<dbReference type="PIRSF" id="PIRSF006078">
    <property type="entry name" value="GlxK"/>
    <property type="match status" value="1"/>
</dbReference>
<dbReference type="InterPro" id="IPR018193">
    <property type="entry name" value="Glyc_kinase_flavodox-like_fold"/>
</dbReference>
<evidence type="ECO:0000256" key="1">
    <source>
        <dbReference type="ARBA" id="ARBA00006284"/>
    </source>
</evidence>
<dbReference type="SUPFAM" id="SSF110738">
    <property type="entry name" value="Glycerate kinase I"/>
    <property type="match status" value="1"/>
</dbReference>
<evidence type="ECO:0000256" key="2">
    <source>
        <dbReference type="ARBA" id="ARBA00022679"/>
    </source>
</evidence>
<dbReference type="PANTHER" id="PTHR21599">
    <property type="entry name" value="GLYCERATE KINASE"/>
    <property type="match status" value="1"/>
</dbReference>
<dbReference type="NCBIfam" id="TIGR00045">
    <property type="entry name" value="glycerate kinase"/>
    <property type="match status" value="1"/>
</dbReference>
<gene>
    <name evidence="4" type="ORF">SS50377_20290</name>
</gene>
<name>A0A9P8LYJ3_9EUKA</name>
<dbReference type="InterPro" id="IPR004381">
    <property type="entry name" value="Glycerate_kinase"/>
</dbReference>
<dbReference type="OrthoDB" id="10262596at2759"/>
<dbReference type="KEGG" id="ssao:94294313"/>
<dbReference type="PANTHER" id="PTHR21599:SF0">
    <property type="entry name" value="GLYCERATE KINASE"/>
    <property type="match status" value="1"/>
</dbReference>
<dbReference type="Pfam" id="PF02595">
    <property type="entry name" value="Gly_kinase"/>
    <property type="match status" value="1"/>
</dbReference>